<dbReference type="KEGG" id="bbes:BESB_025760"/>
<evidence type="ECO:0000256" key="1">
    <source>
        <dbReference type="SAM" id="MobiDB-lite"/>
    </source>
</evidence>
<dbReference type="EMBL" id="NWUJ01000014">
    <property type="protein sequence ID" value="PFH31602.1"/>
    <property type="molecule type" value="Genomic_DNA"/>
</dbReference>
<feature type="region of interest" description="Disordered" evidence="1">
    <location>
        <begin position="299"/>
        <end position="329"/>
    </location>
</feature>
<protein>
    <submittedName>
        <fullName evidence="2">Uncharacterized protein</fullName>
    </submittedName>
</protein>
<organism evidence="2 3">
    <name type="scientific">Besnoitia besnoiti</name>
    <name type="common">Apicomplexan protozoan</name>
    <dbReference type="NCBI Taxonomy" id="94643"/>
    <lineage>
        <taxon>Eukaryota</taxon>
        <taxon>Sar</taxon>
        <taxon>Alveolata</taxon>
        <taxon>Apicomplexa</taxon>
        <taxon>Conoidasida</taxon>
        <taxon>Coccidia</taxon>
        <taxon>Eucoccidiorida</taxon>
        <taxon>Eimeriorina</taxon>
        <taxon>Sarcocystidae</taxon>
        <taxon>Besnoitia</taxon>
    </lineage>
</organism>
<dbReference type="AlphaFoldDB" id="A0A2A9M884"/>
<evidence type="ECO:0000313" key="2">
    <source>
        <dbReference type="EMBL" id="PFH31602.1"/>
    </source>
</evidence>
<name>A0A2A9M884_BESBE</name>
<gene>
    <name evidence="2" type="ORF">BESB_025760</name>
</gene>
<evidence type="ECO:0000313" key="3">
    <source>
        <dbReference type="Proteomes" id="UP000224006"/>
    </source>
</evidence>
<keyword evidence="3" id="KW-1185">Reference proteome</keyword>
<proteinExistence type="predicted"/>
<dbReference type="RefSeq" id="XP_029215611.1">
    <property type="nucleotide sequence ID" value="XM_029361256.1"/>
</dbReference>
<comment type="caution">
    <text evidence="2">The sequence shown here is derived from an EMBL/GenBank/DDBJ whole genome shotgun (WGS) entry which is preliminary data.</text>
</comment>
<reference evidence="2 3" key="1">
    <citation type="submission" date="2017-09" db="EMBL/GenBank/DDBJ databases">
        <title>Genome sequencing of Besnoitia besnoiti strain Bb-Ger1.</title>
        <authorList>
            <person name="Schares G."/>
            <person name="Venepally P."/>
            <person name="Lorenzi H.A."/>
        </authorList>
    </citation>
    <scope>NUCLEOTIDE SEQUENCE [LARGE SCALE GENOMIC DNA]</scope>
    <source>
        <strain evidence="2 3">Bb-Ger1</strain>
    </source>
</reference>
<sequence>MACQFSRAAPPHIRRIMPMRPFRAVADGARMSARSSTGPSLGVAPACCETSEETRGLEEGRTSCSQLFGGRARELVPGAFRIGALGASPAEASAAVPTEAVERSCGDAPAYRVASPCAWLIPPAHPHSHGVRALAAVSVASQLGWRQHSCEDASQTARHAVGWCSRLCFGELSETPRERGVAAQPESQQSGSVDAARLREAMTTRGGVVFSCSTSGSAQSYTSVHHAVRRIYEEPHEGLSTVWGPVSHACRVMERSSYADDFSARLWRPPVPSTVPLRDPRVGDASRAVPLVRIEMPATQQGSVHPESDAEATQGAVGEPDEGAKREYRCNKVRTDKKDRKRAFPQRGFWKKQNFLQNRSNTTRLAFAVQGVDLLKLKRLRWGEVRKGNTGWWTDDWQSANSSSPPK</sequence>
<dbReference type="GeneID" id="40307628"/>
<dbReference type="Proteomes" id="UP000224006">
    <property type="component" value="Unassembled WGS sequence"/>
</dbReference>
<dbReference type="VEuPathDB" id="ToxoDB:BESB_025760"/>
<dbReference type="OrthoDB" id="354856at2759"/>
<accession>A0A2A9M884</accession>